<keyword evidence="7" id="KW-1185">Reference proteome</keyword>
<dbReference type="PROSITE" id="PS01124">
    <property type="entry name" value="HTH_ARAC_FAMILY_2"/>
    <property type="match status" value="1"/>
</dbReference>
<keyword evidence="1" id="KW-0805">Transcription regulation</keyword>
<keyword evidence="3" id="KW-0804">Transcription</keyword>
<dbReference type="SUPFAM" id="SSF46689">
    <property type="entry name" value="Homeodomain-like"/>
    <property type="match status" value="1"/>
</dbReference>
<name>A0A2S0MKG0_9RHOB</name>
<dbReference type="GO" id="GO:0005829">
    <property type="term" value="C:cytosol"/>
    <property type="evidence" value="ECO:0007669"/>
    <property type="project" value="TreeGrafter"/>
</dbReference>
<dbReference type="InterPro" id="IPR018060">
    <property type="entry name" value="HTH_AraC"/>
</dbReference>
<accession>A0A2S0MKG0</accession>
<evidence type="ECO:0000256" key="1">
    <source>
        <dbReference type="ARBA" id="ARBA00023015"/>
    </source>
</evidence>
<protein>
    <submittedName>
        <fullName evidence="6">AraC family transcriptional regulator</fullName>
    </submittedName>
</protein>
<dbReference type="PROSITE" id="PS00041">
    <property type="entry name" value="HTH_ARAC_FAMILY_1"/>
    <property type="match status" value="1"/>
</dbReference>
<dbReference type="Pfam" id="PF12625">
    <property type="entry name" value="Arabinose_bd"/>
    <property type="match status" value="1"/>
</dbReference>
<dbReference type="PANTHER" id="PTHR47894">
    <property type="entry name" value="HTH-TYPE TRANSCRIPTIONAL REGULATOR GADX"/>
    <property type="match status" value="1"/>
</dbReference>
<keyword evidence="2" id="KW-0238">DNA-binding</keyword>
<dbReference type="Pfam" id="PF12833">
    <property type="entry name" value="HTH_18"/>
    <property type="match status" value="1"/>
</dbReference>
<dbReference type="InterPro" id="IPR032687">
    <property type="entry name" value="AraC-type_N"/>
</dbReference>
<dbReference type="InterPro" id="IPR009057">
    <property type="entry name" value="Homeodomain-like_sf"/>
</dbReference>
<dbReference type="PANTHER" id="PTHR47894:SF4">
    <property type="entry name" value="HTH-TYPE TRANSCRIPTIONAL REGULATOR GADX"/>
    <property type="match status" value="1"/>
</dbReference>
<dbReference type="SMART" id="SM00342">
    <property type="entry name" value="HTH_ARAC"/>
    <property type="match status" value="1"/>
</dbReference>
<evidence type="ECO:0000313" key="7">
    <source>
        <dbReference type="Proteomes" id="UP000237655"/>
    </source>
</evidence>
<evidence type="ECO:0000256" key="4">
    <source>
        <dbReference type="SAM" id="MobiDB-lite"/>
    </source>
</evidence>
<dbReference type="Gene3D" id="1.10.10.60">
    <property type="entry name" value="Homeodomain-like"/>
    <property type="match status" value="1"/>
</dbReference>
<reference evidence="7" key="1">
    <citation type="submission" date="2018-03" db="EMBL/GenBank/DDBJ databases">
        <title>Genomic analysis of the strain SH-1 isolated from shrimp intestine.</title>
        <authorList>
            <person name="Kim Y.-S."/>
            <person name="Kim S.-E."/>
            <person name="Kim K.-H."/>
        </authorList>
    </citation>
    <scope>NUCLEOTIDE SEQUENCE [LARGE SCALE GENOMIC DNA]</scope>
    <source>
        <strain evidence="7">SH-1</strain>
    </source>
</reference>
<dbReference type="InterPro" id="IPR020449">
    <property type="entry name" value="Tscrpt_reg_AraC-type_HTH"/>
</dbReference>
<evidence type="ECO:0000256" key="2">
    <source>
        <dbReference type="ARBA" id="ARBA00023125"/>
    </source>
</evidence>
<organism evidence="6 7">
    <name type="scientific">Pukyongiella litopenaei</name>
    <dbReference type="NCBI Taxonomy" id="2605946"/>
    <lineage>
        <taxon>Bacteria</taxon>
        <taxon>Pseudomonadati</taxon>
        <taxon>Pseudomonadota</taxon>
        <taxon>Alphaproteobacteria</taxon>
        <taxon>Rhodobacterales</taxon>
        <taxon>Paracoccaceae</taxon>
        <taxon>Pukyongiella</taxon>
    </lineage>
</organism>
<sequence>MPDSYRPNIVSTALNDPIRVAKQKGGDVARICERAGISDDLTGDMMSLDDFVRFIQVASEDLGAPDFGWEAGASFDLRNIGEVGRFILEAPTLGAALTLFRKAFAMVQSDSELSVTIEGDEAVLSYRILDLSIWPRQQDIELTLSVFHRLLKTLAGADWRPTLMTLEHDTSAIWKNASIGPNCRIRYEAATNSLRFPVALLDLPMKPVDSKGFTILSSALSQEACKREREAPVTVRVRREIIRRLGRDTVDQTEIARVLGYSRRTLRRRLVAEDRSFSGILSDCRIRYAEHMLCASGRPLSQIADRLGYAEVSAFERAFRTRKGITPAQFRKHDDTGKDATPALSG</sequence>
<evidence type="ECO:0000256" key="3">
    <source>
        <dbReference type="ARBA" id="ARBA00023163"/>
    </source>
</evidence>
<feature type="region of interest" description="Disordered" evidence="4">
    <location>
        <begin position="326"/>
        <end position="346"/>
    </location>
</feature>
<dbReference type="EMBL" id="CP027665">
    <property type="protein sequence ID" value="AVO36317.1"/>
    <property type="molecule type" value="Genomic_DNA"/>
</dbReference>
<proteinExistence type="predicted"/>
<dbReference type="GO" id="GO:0003700">
    <property type="term" value="F:DNA-binding transcription factor activity"/>
    <property type="evidence" value="ECO:0007669"/>
    <property type="project" value="InterPro"/>
</dbReference>
<feature type="domain" description="HTH araC/xylS-type" evidence="5">
    <location>
        <begin position="235"/>
        <end position="333"/>
    </location>
</feature>
<gene>
    <name evidence="6" type="ORF">C6Y53_00390</name>
</gene>
<evidence type="ECO:0000259" key="5">
    <source>
        <dbReference type="PROSITE" id="PS01124"/>
    </source>
</evidence>
<evidence type="ECO:0000313" key="6">
    <source>
        <dbReference type="EMBL" id="AVO36317.1"/>
    </source>
</evidence>
<dbReference type="GO" id="GO:0000976">
    <property type="term" value="F:transcription cis-regulatory region binding"/>
    <property type="evidence" value="ECO:0007669"/>
    <property type="project" value="TreeGrafter"/>
</dbReference>
<dbReference type="KEGG" id="thas:C6Y53_00390"/>
<dbReference type="RefSeq" id="WP_106470632.1">
    <property type="nucleotide sequence ID" value="NZ_CP027665.1"/>
</dbReference>
<dbReference type="InterPro" id="IPR018062">
    <property type="entry name" value="HTH_AraC-typ_CS"/>
</dbReference>
<dbReference type="Proteomes" id="UP000237655">
    <property type="component" value="Chromosome"/>
</dbReference>
<dbReference type="AlphaFoldDB" id="A0A2S0MKG0"/>
<dbReference type="PRINTS" id="PR00032">
    <property type="entry name" value="HTHARAC"/>
</dbReference>